<reference evidence="2 3" key="1">
    <citation type="submission" date="2022-12" db="EMBL/GenBank/DDBJ databases">
        <title>Chromosome-level genome assembly of true bugs.</title>
        <authorList>
            <person name="Ma L."/>
            <person name="Li H."/>
        </authorList>
    </citation>
    <scope>NUCLEOTIDE SEQUENCE [LARGE SCALE GENOMIC DNA]</scope>
    <source>
        <strain evidence="2">Lab_2022b</strain>
    </source>
</reference>
<proteinExistence type="predicted"/>
<keyword evidence="1" id="KW-0812">Transmembrane</keyword>
<keyword evidence="1" id="KW-1133">Transmembrane helix</keyword>
<organism evidence="2 3">
    <name type="scientific">Rhynocoris fuscipes</name>
    <dbReference type="NCBI Taxonomy" id="488301"/>
    <lineage>
        <taxon>Eukaryota</taxon>
        <taxon>Metazoa</taxon>
        <taxon>Ecdysozoa</taxon>
        <taxon>Arthropoda</taxon>
        <taxon>Hexapoda</taxon>
        <taxon>Insecta</taxon>
        <taxon>Pterygota</taxon>
        <taxon>Neoptera</taxon>
        <taxon>Paraneoptera</taxon>
        <taxon>Hemiptera</taxon>
        <taxon>Heteroptera</taxon>
        <taxon>Panheteroptera</taxon>
        <taxon>Cimicomorpha</taxon>
        <taxon>Reduviidae</taxon>
        <taxon>Harpactorinae</taxon>
        <taxon>Harpactorini</taxon>
        <taxon>Rhynocoris</taxon>
    </lineage>
</organism>
<keyword evidence="3" id="KW-1185">Reference proteome</keyword>
<sequence>MLVKRSFAFASLAFTSLKIEECPKPVRPLRKTSRGTTEYLASNQAFLASALLVPFSLLTSLRRNMIKSKLWFMLHPLIMVTSLILYNFLAIP</sequence>
<feature type="transmembrane region" description="Helical" evidence="1">
    <location>
        <begin position="70"/>
        <end position="89"/>
    </location>
</feature>
<protein>
    <recommendedName>
        <fullName evidence="4">NADH dehydrogenase subunit 5</fullName>
    </recommendedName>
</protein>
<feature type="transmembrane region" description="Helical" evidence="1">
    <location>
        <begin position="42"/>
        <end position="58"/>
    </location>
</feature>
<keyword evidence="1" id="KW-0472">Membrane</keyword>
<evidence type="ECO:0000313" key="2">
    <source>
        <dbReference type="EMBL" id="KAK9499535.1"/>
    </source>
</evidence>
<dbReference type="EMBL" id="JAPXFL010000011">
    <property type="protein sequence ID" value="KAK9499535.1"/>
    <property type="molecule type" value="Genomic_DNA"/>
</dbReference>
<evidence type="ECO:0000313" key="3">
    <source>
        <dbReference type="Proteomes" id="UP001461498"/>
    </source>
</evidence>
<evidence type="ECO:0000256" key="1">
    <source>
        <dbReference type="SAM" id="Phobius"/>
    </source>
</evidence>
<comment type="caution">
    <text evidence="2">The sequence shown here is derived from an EMBL/GenBank/DDBJ whole genome shotgun (WGS) entry which is preliminary data.</text>
</comment>
<dbReference type="Proteomes" id="UP001461498">
    <property type="component" value="Unassembled WGS sequence"/>
</dbReference>
<accession>A0AAW1CN95</accession>
<evidence type="ECO:0008006" key="4">
    <source>
        <dbReference type="Google" id="ProtNLM"/>
    </source>
</evidence>
<name>A0AAW1CN95_9HEMI</name>
<dbReference type="AlphaFoldDB" id="A0AAW1CN95"/>
<gene>
    <name evidence="2" type="ORF">O3M35_002556</name>
</gene>